<sequence>MQNSTSIGIRTSFAHRVREHMRFSTKISATVKGKLSLGARIVQGGGMQKLYSQQFSVEEGEKLSKAYQCSLSTTAGPIAGLLFVSTHKVAFCSERSLRLPSPTGELVRTPYKVLIPLTKIKRASPSENVNKPTQKYIEIVTVDNFDFWFMGFVNYQKAFKNLEKAISQTYF</sequence>
<dbReference type="SMART" id="SM00568">
    <property type="entry name" value="GRAM"/>
    <property type="match status" value="1"/>
</dbReference>
<dbReference type="Proteomes" id="UP000541444">
    <property type="component" value="Unassembled WGS sequence"/>
</dbReference>
<dbReference type="InterPro" id="IPR004182">
    <property type="entry name" value="GRAM"/>
</dbReference>
<dbReference type="PANTHER" id="PTHR31969">
    <property type="entry name" value="GEM-LIKE PROTEIN 2"/>
    <property type="match status" value="1"/>
</dbReference>
<dbReference type="InterPro" id="IPR037848">
    <property type="entry name" value="GEM-like"/>
</dbReference>
<evidence type="ECO:0000313" key="3">
    <source>
        <dbReference type="EMBL" id="KAF6153365.1"/>
    </source>
</evidence>
<name>A0A7J7MEP6_9MAGN</name>
<dbReference type="Pfam" id="PF02893">
    <property type="entry name" value="GRAM"/>
    <property type="match status" value="1"/>
</dbReference>
<evidence type="ECO:0000313" key="4">
    <source>
        <dbReference type="Proteomes" id="UP000541444"/>
    </source>
</evidence>
<proteinExistence type="inferred from homology"/>
<reference evidence="3 4" key="1">
    <citation type="journal article" date="2020" name="IScience">
        <title>Genome Sequencing of the Endangered Kingdonia uniflora (Circaeasteraceae, Ranunculales) Reveals Potential Mechanisms of Evolutionary Specialization.</title>
        <authorList>
            <person name="Sun Y."/>
            <person name="Deng T."/>
            <person name="Zhang A."/>
            <person name="Moore M.J."/>
            <person name="Landis J.B."/>
            <person name="Lin N."/>
            <person name="Zhang H."/>
            <person name="Zhang X."/>
            <person name="Huang J."/>
            <person name="Zhang X."/>
            <person name="Sun H."/>
            <person name="Wang H."/>
        </authorList>
    </citation>
    <scope>NUCLEOTIDE SEQUENCE [LARGE SCALE GENOMIC DNA]</scope>
    <source>
        <strain evidence="3">TB1705</strain>
        <tissue evidence="3">Leaf</tissue>
    </source>
</reference>
<dbReference type="OrthoDB" id="1736712at2759"/>
<comment type="caution">
    <text evidence="3">The sequence shown here is derived from an EMBL/GenBank/DDBJ whole genome shotgun (WGS) entry which is preliminary data.</text>
</comment>
<dbReference type="EMBL" id="JACGCM010001564">
    <property type="protein sequence ID" value="KAF6153365.1"/>
    <property type="molecule type" value="Genomic_DNA"/>
</dbReference>
<dbReference type="AlphaFoldDB" id="A0A7J7MEP6"/>
<dbReference type="InterPro" id="IPR011993">
    <property type="entry name" value="PH-like_dom_sf"/>
</dbReference>
<feature type="domain" description="GRAM" evidence="2">
    <location>
        <begin position="49"/>
        <end position="127"/>
    </location>
</feature>
<comment type="similarity">
    <text evidence="1">Belongs to the GEM family.</text>
</comment>
<keyword evidence="4" id="KW-1185">Reference proteome</keyword>
<evidence type="ECO:0000256" key="1">
    <source>
        <dbReference type="ARBA" id="ARBA00009414"/>
    </source>
</evidence>
<protein>
    <recommendedName>
        <fullName evidence="2">GRAM domain-containing protein</fullName>
    </recommendedName>
</protein>
<gene>
    <name evidence="3" type="ORF">GIB67_003555</name>
</gene>
<evidence type="ECO:0000259" key="2">
    <source>
        <dbReference type="SMART" id="SM00568"/>
    </source>
</evidence>
<dbReference type="Gene3D" id="2.30.29.30">
    <property type="entry name" value="Pleckstrin-homology domain (PH domain)/Phosphotyrosine-binding domain (PTB)"/>
    <property type="match status" value="1"/>
</dbReference>
<accession>A0A7J7MEP6</accession>
<organism evidence="3 4">
    <name type="scientific">Kingdonia uniflora</name>
    <dbReference type="NCBI Taxonomy" id="39325"/>
    <lineage>
        <taxon>Eukaryota</taxon>
        <taxon>Viridiplantae</taxon>
        <taxon>Streptophyta</taxon>
        <taxon>Embryophyta</taxon>
        <taxon>Tracheophyta</taxon>
        <taxon>Spermatophyta</taxon>
        <taxon>Magnoliopsida</taxon>
        <taxon>Ranunculales</taxon>
        <taxon>Circaeasteraceae</taxon>
        <taxon>Kingdonia</taxon>
    </lineage>
</organism>